<sequence>MPKITFTKTDSNNGDFQKLVALLDDYLKEINGENHSFFSKFNTIDTLNHVLVAYSDGKPVGCGAFKPFSEKEAEIKRMFVLEEFRGQGLGRKILKNLEYWAEESNFDFCILETSKDMPNAIKLYQKAGYSTIQNYGQYKDVESSVCMKKWVSEI</sequence>
<comment type="caution">
    <text evidence="4">The sequence shown here is derived from an EMBL/GenBank/DDBJ whole genome shotgun (WGS) entry which is preliminary data.</text>
</comment>
<evidence type="ECO:0000313" key="5">
    <source>
        <dbReference type="Proteomes" id="UP001596287"/>
    </source>
</evidence>
<protein>
    <submittedName>
        <fullName evidence="4">GNAT family N-acetyltransferase</fullName>
    </submittedName>
</protein>
<keyword evidence="1" id="KW-0808">Transferase</keyword>
<keyword evidence="5" id="KW-1185">Reference proteome</keyword>
<organism evidence="4 5">
    <name type="scientific">Flavobacterium qiangtangense</name>
    <dbReference type="NCBI Taxonomy" id="1442595"/>
    <lineage>
        <taxon>Bacteria</taxon>
        <taxon>Pseudomonadati</taxon>
        <taxon>Bacteroidota</taxon>
        <taxon>Flavobacteriia</taxon>
        <taxon>Flavobacteriales</taxon>
        <taxon>Flavobacteriaceae</taxon>
        <taxon>Flavobacterium</taxon>
    </lineage>
</organism>
<evidence type="ECO:0000313" key="4">
    <source>
        <dbReference type="EMBL" id="MFC6098460.1"/>
    </source>
</evidence>
<evidence type="ECO:0000259" key="3">
    <source>
        <dbReference type="PROSITE" id="PS51186"/>
    </source>
</evidence>
<dbReference type="SUPFAM" id="SSF55729">
    <property type="entry name" value="Acyl-CoA N-acyltransferases (Nat)"/>
    <property type="match status" value="1"/>
</dbReference>
<dbReference type="InterPro" id="IPR016181">
    <property type="entry name" value="Acyl_CoA_acyltransferase"/>
</dbReference>
<reference evidence="5" key="1">
    <citation type="journal article" date="2019" name="Int. J. Syst. Evol. Microbiol.">
        <title>The Global Catalogue of Microorganisms (GCM) 10K type strain sequencing project: providing services to taxonomists for standard genome sequencing and annotation.</title>
        <authorList>
            <consortium name="The Broad Institute Genomics Platform"/>
            <consortium name="The Broad Institute Genome Sequencing Center for Infectious Disease"/>
            <person name="Wu L."/>
            <person name="Ma J."/>
        </authorList>
    </citation>
    <scope>NUCLEOTIDE SEQUENCE [LARGE SCALE GENOMIC DNA]</scope>
    <source>
        <strain evidence="5">CCUG 49679</strain>
    </source>
</reference>
<proteinExistence type="predicted"/>
<accession>A0ABW1PSS4</accession>
<evidence type="ECO:0000256" key="2">
    <source>
        <dbReference type="ARBA" id="ARBA00023315"/>
    </source>
</evidence>
<dbReference type="InterPro" id="IPR000182">
    <property type="entry name" value="GNAT_dom"/>
</dbReference>
<dbReference type="Gene3D" id="3.40.630.30">
    <property type="match status" value="1"/>
</dbReference>
<dbReference type="PANTHER" id="PTHR43877">
    <property type="entry name" value="AMINOALKYLPHOSPHONATE N-ACETYLTRANSFERASE-RELATED-RELATED"/>
    <property type="match status" value="1"/>
</dbReference>
<keyword evidence="2" id="KW-0012">Acyltransferase</keyword>
<gene>
    <name evidence="4" type="ORF">ACFPVY_17565</name>
</gene>
<dbReference type="InterPro" id="IPR050832">
    <property type="entry name" value="Bact_Acetyltransf"/>
</dbReference>
<dbReference type="RefSeq" id="WP_379793480.1">
    <property type="nucleotide sequence ID" value="NZ_JBHSQB010000021.1"/>
</dbReference>
<dbReference type="CDD" id="cd04301">
    <property type="entry name" value="NAT_SF"/>
    <property type="match status" value="1"/>
</dbReference>
<dbReference type="PANTHER" id="PTHR43877:SF2">
    <property type="entry name" value="AMINOALKYLPHOSPHONATE N-ACETYLTRANSFERASE-RELATED"/>
    <property type="match status" value="1"/>
</dbReference>
<dbReference type="EMBL" id="JBHSQB010000021">
    <property type="protein sequence ID" value="MFC6098460.1"/>
    <property type="molecule type" value="Genomic_DNA"/>
</dbReference>
<dbReference type="Proteomes" id="UP001596287">
    <property type="component" value="Unassembled WGS sequence"/>
</dbReference>
<dbReference type="Pfam" id="PF00583">
    <property type="entry name" value="Acetyltransf_1"/>
    <property type="match status" value="1"/>
</dbReference>
<feature type="domain" description="N-acetyltransferase" evidence="3">
    <location>
        <begin position="4"/>
        <end position="152"/>
    </location>
</feature>
<evidence type="ECO:0000256" key="1">
    <source>
        <dbReference type="ARBA" id="ARBA00022679"/>
    </source>
</evidence>
<dbReference type="PROSITE" id="PS51186">
    <property type="entry name" value="GNAT"/>
    <property type="match status" value="1"/>
</dbReference>
<name>A0ABW1PSS4_9FLAO</name>